<keyword evidence="1" id="KW-1133">Transmembrane helix</keyword>
<evidence type="ECO:0000256" key="1">
    <source>
        <dbReference type="SAM" id="Phobius"/>
    </source>
</evidence>
<feature type="transmembrane region" description="Helical" evidence="1">
    <location>
        <begin position="159"/>
        <end position="181"/>
    </location>
</feature>
<keyword evidence="1" id="KW-0812">Transmembrane</keyword>
<dbReference type="OMA" id="WSIRTTI"/>
<evidence type="ECO:0000313" key="2">
    <source>
        <dbReference type="EMBL" id="EIW81369.1"/>
    </source>
</evidence>
<comment type="caution">
    <text evidence="2">The sequence shown here is derived from an EMBL/GenBank/DDBJ whole genome shotgun (WGS) entry which is preliminary data.</text>
</comment>
<evidence type="ECO:0000313" key="3">
    <source>
        <dbReference type="Proteomes" id="UP000053558"/>
    </source>
</evidence>
<feature type="transmembrane region" description="Helical" evidence="1">
    <location>
        <begin position="232"/>
        <end position="253"/>
    </location>
</feature>
<name>A0A5M3MQB7_CONPW</name>
<dbReference type="Proteomes" id="UP000053558">
    <property type="component" value="Unassembled WGS sequence"/>
</dbReference>
<feature type="transmembrane region" description="Helical" evidence="1">
    <location>
        <begin position="88"/>
        <end position="107"/>
    </location>
</feature>
<accession>A0A5M3MQB7</accession>
<protein>
    <recommendedName>
        <fullName evidence="4">G-protein coupled receptors family 1 profile domain-containing protein</fullName>
    </recommendedName>
</protein>
<dbReference type="EMBL" id="JH711578">
    <property type="protein sequence ID" value="EIW81369.1"/>
    <property type="molecule type" value="Genomic_DNA"/>
</dbReference>
<keyword evidence="1" id="KW-0472">Membrane</keyword>
<proteinExistence type="predicted"/>
<reference evidence="3" key="1">
    <citation type="journal article" date="2012" name="Science">
        <title>The Paleozoic origin of enzymatic lignin decomposition reconstructed from 31 fungal genomes.</title>
        <authorList>
            <person name="Floudas D."/>
            <person name="Binder M."/>
            <person name="Riley R."/>
            <person name="Barry K."/>
            <person name="Blanchette R.A."/>
            <person name="Henrissat B."/>
            <person name="Martinez A.T."/>
            <person name="Otillar R."/>
            <person name="Spatafora J.W."/>
            <person name="Yadav J.S."/>
            <person name="Aerts A."/>
            <person name="Benoit I."/>
            <person name="Boyd A."/>
            <person name="Carlson A."/>
            <person name="Copeland A."/>
            <person name="Coutinho P.M."/>
            <person name="de Vries R.P."/>
            <person name="Ferreira P."/>
            <person name="Findley K."/>
            <person name="Foster B."/>
            <person name="Gaskell J."/>
            <person name="Glotzer D."/>
            <person name="Gorecki P."/>
            <person name="Heitman J."/>
            <person name="Hesse C."/>
            <person name="Hori C."/>
            <person name="Igarashi K."/>
            <person name="Jurgens J.A."/>
            <person name="Kallen N."/>
            <person name="Kersten P."/>
            <person name="Kohler A."/>
            <person name="Kuees U."/>
            <person name="Kumar T.K.A."/>
            <person name="Kuo A."/>
            <person name="LaButti K."/>
            <person name="Larrondo L.F."/>
            <person name="Lindquist E."/>
            <person name="Ling A."/>
            <person name="Lombard V."/>
            <person name="Lucas S."/>
            <person name="Lundell T."/>
            <person name="Martin R."/>
            <person name="McLaughlin D.J."/>
            <person name="Morgenstern I."/>
            <person name="Morin E."/>
            <person name="Murat C."/>
            <person name="Nagy L.G."/>
            <person name="Nolan M."/>
            <person name="Ohm R.A."/>
            <person name="Patyshakuliyeva A."/>
            <person name="Rokas A."/>
            <person name="Ruiz-Duenas F.J."/>
            <person name="Sabat G."/>
            <person name="Salamov A."/>
            <person name="Samejima M."/>
            <person name="Schmutz J."/>
            <person name="Slot J.C."/>
            <person name="St John F."/>
            <person name="Stenlid J."/>
            <person name="Sun H."/>
            <person name="Sun S."/>
            <person name="Syed K."/>
            <person name="Tsang A."/>
            <person name="Wiebenga A."/>
            <person name="Young D."/>
            <person name="Pisabarro A."/>
            <person name="Eastwood D.C."/>
            <person name="Martin F."/>
            <person name="Cullen D."/>
            <person name="Grigoriev I.V."/>
            <person name="Hibbett D.S."/>
        </authorList>
    </citation>
    <scope>NUCLEOTIDE SEQUENCE [LARGE SCALE GENOMIC DNA]</scope>
    <source>
        <strain evidence="3">RWD-64-598 SS2</strain>
    </source>
</reference>
<dbReference type="GeneID" id="19209079"/>
<feature type="transmembrane region" description="Helical" evidence="1">
    <location>
        <begin position="202"/>
        <end position="226"/>
    </location>
</feature>
<dbReference type="AlphaFoldDB" id="A0A5M3MQB7"/>
<dbReference type="KEGG" id="cput:CONPUDRAFT_73116"/>
<keyword evidence="3" id="KW-1185">Reference proteome</keyword>
<feature type="transmembrane region" description="Helical" evidence="1">
    <location>
        <begin position="20"/>
        <end position="39"/>
    </location>
</feature>
<evidence type="ECO:0008006" key="4">
    <source>
        <dbReference type="Google" id="ProtNLM"/>
    </source>
</evidence>
<dbReference type="OrthoDB" id="3226582at2759"/>
<organism evidence="2 3">
    <name type="scientific">Coniophora puteana (strain RWD-64-598)</name>
    <name type="common">Brown rot fungus</name>
    <dbReference type="NCBI Taxonomy" id="741705"/>
    <lineage>
        <taxon>Eukaryota</taxon>
        <taxon>Fungi</taxon>
        <taxon>Dikarya</taxon>
        <taxon>Basidiomycota</taxon>
        <taxon>Agaricomycotina</taxon>
        <taxon>Agaricomycetes</taxon>
        <taxon>Agaricomycetidae</taxon>
        <taxon>Boletales</taxon>
        <taxon>Coniophorineae</taxon>
        <taxon>Coniophoraceae</taxon>
        <taxon>Coniophora</taxon>
    </lineage>
</organism>
<feature type="transmembrane region" description="Helical" evidence="1">
    <location>
        <begin position="51"/>
        <end position="76"/>
    </location>
</feature>
<feature type="transmembrane region" description="Helical" evidence="1">
    <location>
        <begin position="119"/>
        <end position="139"/>
    </location>
</feature>
<sequence>MSLDRTYFDIEIVTHVTNTLMAFLIGVNASMYMASLYVFSTRPRHERHYIIFYAVFGGILLLMMILDLLSNLYFSGLVAAHCGNETDITGVIATLVPNVMADALMLWRCYVIWERRIQYIFPPALLILVVVFASFLTVVEKSLTAEPMGNLSGGGRVGNMIWNASTAALNVWVTSMICYRLGRMYWSIRTTIQEPQNILKTYTGVVSITIEGTIPFTLMAILNFALQMSDNSLNAPAITVVSQLWCGVCFVSIRKVANM</sequence>
<dbReference type="RefSeq" id="XP_007768316.1">
    <property type="nucleotide sequence ID" value="XM_007770126.1"/>
</dbReference>
<gene>
    <name evidence="2" type="ORF">CONPUDRAFT_73116</name>
</gene>